<dbReference type="RefSeq" id="WP_009195072.1">
    <property type="nucleotide sequence ID" value="NZ_AODQ01000032.1"/>
</dbReference>
<dbReference type="Gene3D" id="3.40.50.12580">
    <property type="match status" value="1"/>
</dbReference>
<dbReference type="InterPro" id="IPR043148">
    <property type="entry name" value="TagF_C"/>
</dbReference>
<proteinExistence type="predicted"/>
<dbReference type="AlphaFoldDB" id="M7N7G6"/>
<gene>
    <name evidence="1" type="ORF">ADICEAN_01675</name>
</gene>
<sequence>MEIRQVYLIERALTDAELEGFRVLLRQAESHVYLTHPHEELESLGAQVWTGLSAEEKKEANRALLEGLYELGHIKIGKDTLAAKLSRQGFQTWYYHKFRINYSLQPLYQQFCAYRTLTETYDRVTVYTQTRPHALFLRDLPMVEFVYQKGAAKADSRPSLSLKEQLKAMASRFLKGWGQEKRIPKNYPEHLFVLNNAHYRSILDPQRLPGRYTDNMFVGYFLKQYSDRFLLIDKRLFEKGAAAEKDGVKRGDEDTGRMLLNNEWVEWPAFLNPLMLFRVWRFNRHLKRGYKQARRKIKDPFARFLLREVVCLHRSTLYFYAVFLAYRSFFRYYRFTSVTLLDEYSPNFRAIVDAAKREGIRTQAIQHGALAAFNPGYTYLEKDARFSPWPDRLLVWGEFWKEFLTRESSYPREVVIPTGQLRTDVIPALQATPLKAEDLLGREVNDKFLILLATQPITDPAIRRQAALDTFTAAAALPGSWVLLKPHPRESDAAAYYPQLAQEAGCSNYTLLPDVELYLALRICQVLVHCYSTVGVEAVYFGLPAIILDYLKQDPLHFAAEGVALQATSAAELLEQLQAIRQGKAVLDPGRQQAYINKYAYAIDGRVAERTAQALLAESLAAEGLPARVLPDVR</sequence>
<keyword evidence="2" id="KW-1185">Reference proteome</keyword>
<name>M7N7G6_9BACT</name>
<organism evidence="1 2">
    <name type="scientific">Cesiribacter andamanensis AMV16</name>
    <dbReference type="NCBI Taxonomy" id="1279009"/>
    <lineage>
        <taxon>Bacteria</taxon>
        <taxon>Pseudomonadati</taxon>
        <taxon>Bacteroidota</taxon>
        <taxon>Cytophagia</taxon>
        <taxon>Cytophagales</taxon>
        <taxon>Cesiribacteraceae</taxon>
        <taxon>Cesiribacter</taxon>
    </lineage>
</organism>
<reference evidence="1 2" key="1">
    <citation type="journal article" date="2013" name="Genome Announc.">
        <title>Draft Genome Sequence of Cesiribacter andamanensis Strain AMV16T, Isolated from a Soil Sample from a Mud Volcano in the Andaman Islands, India.</title>
        <authorList>
            <person name="Shivaji S."/>
            <person name="Ara S."/>
            <person name="Begum Z."/>
            <person name="Srinivas T.N."/>
            <person name="Singh A."/>
            <person name="Kumar Pinnaka A."/>
        </authorList>
    </citation>
    <scope>NUCLEOTIDE SEQUENCE [LARGE SCALE GENOMIC DNA]</scope>
    <source>
        <strain evidence="1 2">AMV16</strain>
    </source>
</reference>
<dbReference type="Proteomes" id="UP000011910">
    <property type="component" value="Unassembled WGS sequence"/>
</dbReference>
<dbReference type="OrthoDB" id="274536at2"/>
<evidence type="ECO:0000313" key="1">
    <source>
        <dbReference type="EMBL" id="EMR03197.1"/>
    </source>
</evidence>
<protein>
    <recommendedName>
        <fullName evidence="3">CDP-Glycerol:Poly(Glycerophosphate) glycerophosphotransferase</fullName>
    </recommendedName>
</protein>
<dbReference type="SUPFAM" id="SSF53756">
    <property type="entry name" value="UDP-Glycosyltransferase/glycogen phosphorylase"/>
    <property type="match status" value="1"/>
</dbReference>
<evidence type="ECO:0000313" key="2">
    <source>
        <dbReference type="Proteomes" id="UP000011910"/>
    </source>
</evidence>
<comment type="caution">
    <text evidence="1">The sequence shown here is derived from an EMBL/GenBank/DDBJ whole genome shotgun (WGS) entry which is preliminary data.</text>
</comment>
<evidence type="ECO:0008006" key="3">
    <source>
        <dbReference type="Google" id="ProtNLM"/>
    </source>
</evidence>
<dbReference type="STRING" id="1279009.ADICEAN_01675"/>
<accession>M7N7G6</accession>
<dbReference type="EMBL" id="AODQ01000032">
    <property type="protein sequence ID" value="EMR03197.1"/>
    <property type="molecule type" value="Genomic_DNA"/>
</dbReference>